<reference evidence="1 2" key="1">
    <citation type="journal article" date="2017" name="ISME J.">
        <title>Energy and carbon metabolisms in a deep terrestrial subsurface fluid microbial community.</title>
        <authorList>
            <person name="Momper L."/>
            <person name="Jungbluth S.P."/>
            <person name="Lee M.D."/>
            <person name="Amend J.P."/>
        </authorList>
    </citation>
    <scope>NUCLEOTIDE SEQUENCE [LARGE SCALE GENOMIC DNA]</scope>
    <source>
        <strain evidence="1">SURF_17</strain>
    </source>
</reference>
<evidence type="ECO:0008006" key="3">
    <source>
        <dbReference type="Google" id="ProtNLM"/>
    </source>
</evidence>
<accession>A0A419EUL5</accession>
<evidence type="ECO:0000313" key="2">
    <source>
        <dbReference type="Proteomes" id="UP000285961"/>
    </source>
</evidence>
<protein>
    <recommendedName>
        <fullName evidence="3">Serine hydrolase</fullName>
    </recommendedName>
</protein>
<feature type="non-terminal residue" evidence="1">
    <location>
        <position position="1"/>
    </location>
</feature>
<comment type="caution">
    <text evidence="1">The sequence shown here is derived from an EMBL/GenBank/DDBJ whole genome shotgun (WGS) entry which is preliminary data.</text>
</comment>
<dbReference type="InterPro" id="IPR012338">
    <property type="entry name" value="Beta-lactam/transpept-like"/>
</dbReference>
<dbReference type="PANTHER" id="PTHR43283:SF7">
    <property type="entry name" value="BETA-LACTAMASE-RELATED DOMAIN-CONTAINING PROTEIN"/>
    <property type="match status" value="1"/>
</dbReference>
<dbReference type="Gene3D" id="3.40.710.10">
    <property type="entry name" value="DD-peptidase/beta-lactamase superfamily"/>
    <property type="match status" value="1"/>
</dbReference>
<dbReference type="SUPFAM" id="SSF56601">
    <property type="entry name" value="beta-lactamase/transpeptidase-like"/>
    <property type="match status" value="1"/>
</dbReference>
<evidence type="ECO:0000313" key="1">
    <source>
        <dbReference type="EMBL" id="RJP67952.1"/>
    </source>
</evidence>
<dbReference type="Proteomes" id="UP000285961">
    <property type="component" value="Unassembled WGS sequence"/>
</dbReference>
<sequence>AEHGTALCLDGAIQQDLARLQPAEREALRSTVNAPLHESMWNAAWMSDTAGNTLTYMGVVASAREFAKFGYLYLRGGVWEGQQILSADWVSESTQPSQIMNPFYGYLWWLNTAGATWPNVPEDAFAAMGMNEKRIYVVPSLDIVAVRLGAPQAAWNDNAFLGRVCASVIE</sequence>
<organism evidence="1 2">
    <name type="scientific">Candidatus Abyssobacteria bacterium SURF_17</name>
    <dbReference type="NCBI Taxonomy" id="2093361"/>
    <lineage>
        <taxon>Bacteria</taxon>
        <taxon>Pseudomonadati</taxon>
        <taxon>Candidatus Hydrogenedentota</taxon>
        <taxon>Candidatus Abyssobacteria</taxon>
    </lineage>
</organism>
<gene>
    <name evidence="1" type="ORF">C4532_13805</name>
</gene>
<dbReference type="InterPro" id="IPR050789">
    <property type="entry name" value="Diverse_Enzym_Activities"/>
</dbReference>
<dbReference type="PANTHER" id="PTHR43283">
    <property type="entry name" value="BETA-LACTAMASE-RELATED"/>
    <property type="match status" value="1"/>
</dbReference>
<proteinExistence type="predicted"/>
<dbReference type="EMBL" id="QZKI01000096">
    <property type="protein sequence ID" value="RJP67952.1"/>
    <property type="molecule type" value="Genomic_DNA"/>
</dbReference>
<name>A0A419EUL5_9BACT</name>
<dbReference type="AlphaFoldDB" id="A0A419EUL5"/>